<proteinExistence type="predicted"/>
<dbReference type="Proteomes" id="UP000009058">
    <property type="component" value="Chromosome 5"/>
</dbReference>
<feature type="non-terminal residue" evidence="1">
    <location>
        <position position="74"/>
    </location>
</feature>
<gene>
    <name evidence="1" type="ORF">MGG_17517</name>
</gene>
<reference key="2">
    <citation type="submission" date="2011-05" db="EMBL/GenBank/DDBJ databases">
        <title>The Genome Sequence of Magnaporthe oryzae 70-15.</title>
        <authorList>
            <consortium name="The Broad Institute Genome Sequencing Platform"/>
            <person name="Ma L.-J."/>
            <person name="Dead R."/>
            <person name="Young S.K."/>
            <person name="Zeng Q."/>
            <person name="Gargeya S."/>
            <person name="Fitzgerald M."/>
            <person name="Haas B."/>
            <person name="Abouelleil A."/>
            <person name="Alvarado L."/>
            <person name="Arachchi H.M."/>
            <person name="Berlin A."/>
            <person name="Brown A."/>
            <person name="Chapman S.B."/>
            <person name="Chen Z."/>
            <person name="Dunbar C."/>
            <person name="Freedman E."/>
            <person name="Gearin G."/>
            <person name="Gellesch M."/>
            <person name="Goldberg J."/>
            <person name="Griggs A."/>
            <person name="Gujja S."/>
            <person name="Heiman D."/>
            <person name="Howarth C."/>
            <person name="Larson L."/>
            <person name="Lui A."/>
            <person name="MacDonald P.J.P."/>
            <person name="Mehta T."/>
            <person name="Montmayeur A."/>
            <person name="Murphy C."/>
            <person name="Neiman D."/>
            <person name="Pearson M."/>
            <person name="Priest M."/>
            <person name="Roberts A."/>
            <person name="Saif S."/>
            <person name="Shea T."/>
            <person name="Shenoy N."/>
            <person name="Sisk P."/>
            <person name="Stolte C."/>
            <person name="Sykes S."/>
            <person name="Yandava C."/>
            <person name="Wortman J."/>
            <person name="Nusbaum C."/>
            <person name="Birren B."/>
        </authorList>
    </citation>
    <scope>NUCLEOTIDE SEQUENCE</scope>
    <source>
        <strain>70-15</strain>
    </source>
</reference>
<evidence type="ECO:0000313" key="2">
    <source>
        <dbReference type="Proteomes" id="UP000009058"/>
    </source>
</evidence>
<dbReference type="EMBL" id="CM001235">
    <property type="protein sequence ID" value="EHA49354.1"/>
    <property type="molecule type" value="Genomic_DNA"/>
</dbReference>
<dbReference type="AlphaFoldDB" id="G4NDX2"/>
<name>G4NDX2_PYRO7</name>
<reference evidence="1 2" key="1">
    <citation type="journal article" date="2005" name="Nature">
        <title>The genome sequence of the rice blast fungus Magnaporthe grisea.</title>
        <authorList>
            <person name="Dean R.A."/>
            <person name="Talbot N.J."/>
            <person name="Ebbole D.J."/>
            <person name="Farman M.L."/>
            <person name="Mitchell T.K."/>
            <person name="Orbach M.J."/>
            <person name="Thon M."/>
            <person name="Kulkarni R."/>
            <person name="Xu J.R."/>
            <person name="Pan H."/>
            <person name="Read N.D."/>
            <person name="Lee Y.H."/>
            <person name="Carbone I."/>
            <person name="Brown D."/>
            <person name="Oh Y.Y."/>
            <person name="Donofrio N."/>
            <person name="Jeong J.S."/>
            <person name="Soanes D.M."/>
            <person name="Djonovic S."/>
            <person name="Kolomiets E."/>
            <person name="Rehmeyer C."/>
            <person name="Li W."/>
            <person name="Harding M."/>
            <person name="Kim S."/>
            <person name="Lebrun M.H."/>
            <person name="Bohnert H."/>
            <person name="Coughlan S."/>
            <person name="Butler J."/>
            <person name="Calvo S."/>
            <person name="Ma L.J."/>
            <person name="Nicol R."/>
            <person name="Purcell S."/>
            <person name="Nusbaum C."/>
            <person name="Galagan J.E."/>
            <person name="Birren B.W."/>
        </authorList>
    </citation>
    <scope>NUCLEOTIDE SEQUENCE [LARGE SCALE GENOMIC DNA]</scope>
    <source>
        <strain evidence="2">70-15 / ATCC MYA-4617 / FGSC 8958</strain>
    </source>
</reference>
<keyword evidence="2" id="KW-1185">Reference proteome</keyword>
<evidence type="ECO:0000313" key="1">
    <source>
        <dbReference type="EMBL" id="EHA49354.1"/>
    </source>
</evidence>
<sequence>RASSAGRQLKRPKSQVGAAILWLFLRSRPQTRSSATSRQRTGLTSIHASAAKYTYKIPYNLPGRGLIQSLGDST</sequence>
<dbReference type="VEuPathDB" id="FungiDB:MGG_17517"/>
<organism evidence="1 2">
    <name type="scientific">Pyricularia oryzae (strain 70-15 / ATCC MYA-4617 / FGSC 8958)</name>
    <name type="common">Rice blast fungus</name>
    <name type="synonym">Magnaporthe oryzae</name>
    <dbReference type="NCBI Taxonomy" id="242507"/>
    <lineage>
        <taxon>Eukaryota</taxon>
        <taxon>Fungi</taxon>
        <taxon>Dikarya</taxon>
        <taxon>Ascomycota</taxon>
        <taxon>Pezizomycotina</taxon>
        <taxon>Sordariomycetes</taxon>
        <taxon>Sordariomycetidae</taxon>
        <taxon>Magnaporthales</taxon>
        <taxon>Pyriculariaceae</taxon>
        <taxon>Pyricularia</taxon>
    </lineage>
</organism>
<dbReference type="KEGG" id="mgr:MGG_17517"/>
<dbReference type="GeneID" id="12985080"/>
<dbReference type="InParanoid" id="G4NDX2"/>
<dbReference type="OrthoDB" id="10323769at2759"/>
<feature type="non-terminal residue" evidence="1">
    <location>
        <position position="1"/>
    </location>
</feature>
<dbReference type="RefSeq" id="XP_003718938.1">
    <property type="nucleotide sequence ID" value="XM_003718890.1"/>
</dbReference>
<protein>
    <submittedName>
        <fullName evidence="1">Uncharacterized protein</fullName>
    </submittedName>
</protein>
<accession>G4NDX2</accession>